<feature type="domain" description="C2H2-type" evidence="10">
    <location>
        <begin position="413"/>
        <end position="440"/>
    </location>
</feature>
<sequence length="471" mass="54443">MRYLWCCRCMVWACCKCIAKYRSWSQLDVHLLSHGREMVNDVKDDALWCGSCTRSVNTHCNSVDIEDIFLCAHCDQVFSDKLLIELHFKIEHREMFPQTSWFICQVCGSRLFMRLCDIRKHMQHDHCQFHFDVEPSVVSKLQDTMFPCQVCGVLCVLSKYCVDHKSSAPVSPALTSSSKCIEHARLFPDCHSCQKCDDSFDNCKTLWSHMFLNHEDDDFVCNLCPPGTEGVIKYPYILLKHMGRYHAMNFVIPAVFEHLKAKSQVLVNGVVSFKCVQCPCIVQDFETLKTHIKSHSKESDFVCFVCDKLLSRTNILIDHIRSVHQKIRDFSCHLCKGTFSTVYNLREHMNIHTASKKHVCEVCGQAFVHKASLNLHKFSHGTPFTCNHCGKNYANPLTFKTHILENHSNLPKYVCDICGKELKTKSILQKHLVVHSNERPFVCPICNASYKMKKHLSHHHRQRHVNSKSQF</sequence>
<evidence type="ECO:0000259" key="10">
    <source>
        <dbReference type="PROSITE" id="PS50157"/>
    </source>
</evidence>
<keyword evidence="6" id="KW-0805">Transcription regulation</keyword>
<dbReference type="PROSITE" id="PS50157">
    <property type="entry name" value="ZINC_FINGER_C2H2_2"/>
    <property type="match status" value="8"/>
</dbReference>
<dbReference type="Gene3D" id="3.30.160.60">
    <property type="entry name" value="Classic Zinc Finger"/>
    <property type="match status" value="7"/>
</dbReference>
<dbReference type="InterPro" id="IPR013087">
    <property type="entry name" value="Znf_C2H2_type"/>
</dbReference>
<keyword evidence="2" id="KW-0479">Metal-binding</keyword>
<feature type="domain" description="C2H2-type" evidence="10">
    <location>
        <begin position="273"/>
        <end position="300"/>
    </location>
</feature>
<dbReference type="GO" id="GO:0008270">
    <property type="term" value="F:zinc ion binding"/>
    <property type="evidence" value="ECO:0007669"/>
    <property type="project" value="UniProtKB-KW"/>
</dbReference>
<feature type="domain" description="C2H2-type" evidence="10">
    <location>
        <begin position="301"/>
        <end position="329"/>
    </location>
</feature>
<keyword evidence="5" id="KW-0862">Zinc</keyword>
<evidence type="ECO:0000256" key="8">
    <source>
        <dbReference type="ARBA" id="ARBA00023242"/>
    </source>
</evidence>
<dbReference type="InterPro" id="IPR050636">
    <property type="entry name" value="C2H2-ZF_domain-containing"/>
</dbReference>
<feature type="domain" description="C2H2-type" evidence="10">
    <location>
        <begin position="69"/>
        <end position="97"/>
    </location>
</feature>
<organism evidence="11">
    <name type="scientific">Cacopsylla melanoneura</name>
    <dbReference type="NCBI Taxonomy" id="428564"/>
    <lineage>
        <taxon>Eukaryota</taxon>
        <taxon>Metazoa</taxon>
        <taxon>Ecdysozoa</taxon>
        <taxon>Arthropoda</taxon>
        <taxon>Hexapoda</taxon>
        <taxon>Insecta</taxon>
        <taxon>Pterygota</taxon>
        <taxon>Neoptera</taxon>
        <taxon>Paraneoptera</taxon>
        <taxon>Hemiptera</taxon>
        <taxon>Sternorrhyncha</taxon>
        <taxon>Psylloidea</taxon>
        <taxon>Psyllidae</taxon>
        <taxon>Psyllinae</taxon>
        <taxon>Cacopsylla</taxon>
    </lineage>
</organism>
<evidence type="ECO:0000256" key="6">
    <source>
        <dbReference type="ARBA" id="ARBA00023015"/>
    </source>
</evidence>
<protein>
    <submittedName>
        <fullName evidence="11">PR domain zinc finger protein 5</fullName>
    </submittedName>
</protein>
<evidence type="ECO:0000256" key="5">
    <source>
        <dbReference type="ARBA" id="ARBA00022833"/>
    </source>
</evidence>
<comment type="subcellular location">
    <subcellularLocation>
        <location evidence="1">Nucleus</location>
    </subcellularLocation>
</comment>
<dbReference type="PANTHER" id="PTHR47772:SF13">
    <property type="entry name" value="GASTRULA ZINC FINGER PROTEIN XLCGF49.1-LIKE-RELATED"/>
    <property type="match status" value="1"/>
</dbReference>
<reference evidence="11" key="1">
    <citation type="submission" date="2021-05" db="EMBL/GenBank/DDBJ databases">
        <authorList>
            <person name="Alioto T."/>
            <person name="Alioto T."/>
            <person name="Gomez Garrido J."/>
        </authorList>
    </citation>
    <scope>NUCLEOTIDE SEQUENCE</scope>
</reference>
<dbReference type="GO" id="GO:0005634">
    <property type="term" value="C:nucleus"/>
    <property type="evidence" value="ECO:0007669"/>
    <property type="project" value="UniProtKB-SubCell"/>
</dbReference>
<dbReference type="EMBL" id="HBUF01544603">
    <property type="protein sequence ID" value="CAG6756364.1"/>
    <property type="molecule type" value="Transcribed_RNA"/>
</dbReference>
<dbReference type="EMBL" id="HBUF01544607">
    <property type="protein sequence ID" value="CAG6756384.1"/>
    <property type="molecule type" value="Transcribed_RNA"/>
</dbReference>
<keyword evidence="3" id="KW-0677">Repeat</keyword>
<dbReference type="AlphaFoldDB" id="A0A8D8ZYN7"/>
<dbReference type="Pfam" id="PF00096">
    <property type="entry name" value="zf-C2H2"/>
    <property type="match status" value="4"/>
</dbReference>
<keyword evidence="8" id="KW-0539">Nucleus</keyword>
<dbReference type="InterPro" id="IPR036236">
    <property type="entry name" value="Znf_C2H2_sf"/>
</dbReference>
<evidence type="ECO:0000256" key="1">
    <source>
        <dbReference type="ARBA" id="ARBA00004123"/>
    </source>
</evidence>
<dbReference type="SMART" id="SM00355">
    <property type="entry name" value="ZnF_C2H2"/>
    <property type="match status" value="12"/>
</dbReference>
<feature type="domain" description="C2H2-type" evidence="10">
    <location>
        <begin position="441"/>
        <end position="469"/>
    </location>
</feature>
<feature type="domain" description="C2H2-type" evidence="10">
    <location>
        <begin position="358"/>
        <end position="380"/>
    </location>
</feature>
<dbReference type="PANTHER" id="PTHR47772">
    <property type="entry name" value="ZINC FINGER PROTEIN 200"/>
    <property type="match status" value="1"/>
</dbReference>
<proteinExistence type="predicted"/>
<keyword evidence="7" id="KW-0804">Transcription</keyword>
<evidence type="ECO:0000313" key="11">
    <source>
        <dbReference type="EMBL" id="CAG6756364.1"/>
    </source>
</evidence>
<evidence type="ECO:0000256" key="2">
    <source>
        <dbReference type="ARBA" id="ARBA00022723"/>
    </source>
</evidence>
<evidence type="ECO:0000256" key="7">
    <source>
        <dbReference type="ARBA" id="ARBA00023163"/>
    </source>
</evidence>
<feature type="domain" description="C2H2-type" evidence="10">
    <location>
        <begin position="384"/>
        <end position="412"/>
    </location>
</feature>
<keyword evidence="4 9" id="KW-0863">Zinc-finger</keyword>
<dbReference type="SUPFAM" id="SSF57667">
    <property type="entry name" value="beta-beta-alpha zinc fingers"/>
    <property type="match status" value="4"/>
</dbReference>
<name>A0A8D8ZYN7_9HEMI</name>
<accession>A0A8D8ZYN7</accession>
<evidence type="ECO:0000256" key="3">
    <source>
        <dbReference type="ARBA" id="ARBA00022737"/>
    </source>
</evidence>
<dbReference type="PROSITE" id="PS00028">
    <property type="entry name" value="ZINC_FINGER_C2H2_1"/>
    <property type="match status" value="10"/>
</dbReference>
<evidence type="ECO:0000256" key="9">
    <source>
        <dbReference type="PROSITE-ProRule" id="PRU00042"/>
    </source>
</evidence>
<feature type="domain" description="C2H2-type" evidence="10">
    <location>
        <begin position="330"/>
        <end position="357"/>
    </location>
</feature>
<evidence type="ECO:0000256" key="4">
    <source>
        <dbReference type="ARBA" id="ARBA00022771"/>
    </source>
</evidence>